<dbReference type="PANTHER" id="PTHR21087">
    <property type="entry name" value="SHIKIMATE KINASE"/>
    <property type="match status" value="1"/>
</dbReference>
<proteinExistence type="inferred from homology"/>
<keyword evidence="7 11" id="KW-0418">Kinase</keyword>
<dbReference type="Gene3D" id="3.40.50.300">
    <property type="entry name" value="P-loop containing nucleotide triphosphate hydrolases"/>
    <property type="match status" value="1"/>
</dbReference>
<comment type="function">
    <text evidence="11">Catalyzes the specific phosphorylation of the 3-hydroxyl group of shikimic acid using ATP as a cosubstrate.</text>
</comment>
<evidence type="ECO:0000256" key="4">
    <source>
        <dbReference type="ARBA" id="ARBA00022605"/>
    </source>
</evidence>
<protein>
    <recommendedName>
        <fullName evidence="3 11">Shikimate kinase</fullName>
        <shortName evidence="11">SK</shortName>
        <ecNumber evidence="3 11">2.7.1.71</ecNumber>
    </recommendedName>
</protein>
<dbReference type="GO" id="GO:0009073">
    <property type="term" value="P:aromatic amino acid family biosynthetic process"/>
    <property type="evidence" value="ECO:0007669"/>
    <property type="project" value="UniProtKB-KW"/>
</dbReference>
<comment type="subcellular location">
    <subcellularLocation>
        <location evidence="11">Cytoplasm</location>
    </subcellularLocation>
</comment>
<dbReference type="PROSITE" id="PS01128">
    <property type="entry name" value="SHIKIMATE_KINASE"/>
    <property type="match status" value="1"/>
</dbReference>
<dbReference type="PATRIC" id="fig|1215343.11.peg.1167"/>
<keyword evidence="11" id="KW-0479">Metal-binding</keyword>
<dbReference type="PANTHER" id="PTHR21087:SF16">
    <property type="entry name" value="SHIKIMATE KINASE 1, CHLOROPLASTIC"/>
    <property type="match status" value="1"/>
</dbReference>
<dbReference type="GO" id="GO:0005829">
    <property type="term" value="C:cytosol"/>
    <property type="evidence" value="ECO:0007669"/>
    <property type="project" value="TreeGrafter"/>
</dbReference>
<comment type="cofactor">
    <cofactor evidence="11">
        <name>Mg(2+)</name>
        <dbReference type="ChEBI" id="CHEBI:18420"/>
    </cofactor>
    <text evidence="11">Binds 1 Mg(2+) ion per subunit.</text>
</comment>
<dbReference type="NCBIfam" id="NF010552">
    <property type="entry name" value="PRK13946.1"/>
    <property type="match status" value="1"/>
</dbReference>
<dbReference type="HAMAP" id="MF_00109">
    <property type="entry name" value="Shikimate_kinase"/>
    <property type="match status" value="1"/>
</dbReference>
<evidence type="ECO:0000256" key="8">
    <source>
        <dbReference type="ARBA" id="ARBA00022840"/>
    </source>
</evidence>
<evidence type="ECO:0000256" key="6">
    <source>
        <dbReference type="ARBA" id="ARBA00022741"/>
    </source>
</evidence>
<feature type="binding site" evidence="11">
    <location>
        <position position="52"/>
    </location>
    <ligand>
        <name>substrate</name>
    </ligand>
</feature>
<dbReference type="Proteomes" id="UP000010799">
    <property type="component" value="Chromosome"/>
</dbReference>
<comment type="pathway">
    <text evidence="1 11">Metabolic intermediate biosynthesis; chorismate biosynthesis; chorismate from D-erythrose 4-phosphate and phosphoenolpyruvate: step 5/7.</text>
</comment>
<comment type="catalytic activity">
    <reaction evidence="10 11">
        <text>shikimate + ATP = 3-phosphoshikimate + ADP + H(+)</text>
        <dbReference type="Rhea" id="RHEA:13121"/>
        <dbReference type="ChEBI" id="CHEBI:15378"/>
        <dbReference type="ChEBI" id="CHEBI:30616"/>
        <dbReference type="ChEBI" id="CHEBI:36208"/>
        <dbReference type="ChEBI" id="CHEBI:145989"/>
        <dbReference type="ChEBI" id="CHEBI:456216"/>
        <dbReference type="EC" id="2.7.1.71"/>
    </reaction>
</comment>
<dbReference type="InterPro" id="IPR031322">
    <property type="entry name" value="Shikimate/glucono_kinase"/>
</dbReference>
<keyword evidence="9 11" id="KW-0057">Aromatic amino acid biosynthesis</keyword>
<dbReference type="STRING" id="1215343.B488_11330"/>
<evidence type="ECO:0000256" key="2">
    <source>
        <dbReference type="ARBA" id="ARBA00006997"/>
    </source>
</evidence>
<dbReference type="PRINTS" id="PR01100">
    <property type="entry name" value="SHIKIMTKNASE"/>
</dbReference>
<dbReference type="UniPathway" id="UPA00053">
    <property type="reaction ID" value="UER00088"/>
</dbReference>
<keyword evidence="11" id="KW-0460">Magnesium</keyword>
<dbReference type="GO" id="GO:0000287">
    <property type="term" value="F:magnesium ion binding"/>
    <property type="evidence" value="ECO:0007669"/>
    <property type="project" value="UniProtKB-UniRule"/>
</dbReference>
<dbReference type="KEGG" id="lcc:B488_11330"/>
<accession>L0EWA8</accession>
<organism evidence="12 13">
    <name type="scientific">Liberibacter crescens (strain BT-1)</name>
    <dbReference type="NCBI Taxonomy" id="1215343"/>
    <lineage>
        <taxon>Bacteria</taxon>
        <taxon>Pseudomonadati</taxon>
        <taxon>Pseudomonadota</taxon>
        <taxon>Alphaproteobacteria</taxon>
        <taxon>Hyphomicrobiales</taxon>
        <taxon>Rhizobiaceae</taxon>
        <taxon>Liberibacter</taxon>
    </lineage>
</organism>
<dbReference type="GO" id="GO:0005524">
    <property type="term" value="F:ATP binding"/>
    <property type="evidence" value="ECO:0007669"/>
    <property type="project" value="UniProtKB-UniRule"/>
</dbReference>
<keyword evidence="8 11" id="KW-0067">ATP-binding</keyword>
<name>L0EWA8_LIBCB</name>
<evidence type="ECO:0000256" key="9">
    <source>
        <dbReference type="ARBA" id="ARBA00023141"/>
    </source>
</evidence>
<dbReference type="GO" id="GO:0004765">
    <property type="term" value="F:shikimate kinase activity"/>
    <property type="evidence" value="ECO:0007669"/>
    <property type="project" value="UniProtKB-UniRule"/>
</dbReference>
<evidence type="ECO:0000256" key="11">
    <source>
        <dbReference type="HAMAP-Rule" id="MF_00109"/>
    </source>
</evidence>
<dbReference type="AlphaFoldDB" id="L0EWA8"/>
<dbReference type="HOGENOM" id="CLU_057607_2_0_5"/>
<feature type="binding site" evidence="11">
    <location>
        <begin position="30"/>
        <end position="35"/>
    </location>
    <ligand>
        <name>ATP</name>
        <dbReference type="ChEBI" id="CHEBI:30616"/>
    </ligand>
</feature>
<feature type="binding site" evidence="11">
    <location>
        <position position="98"/>
    </location>
    <ligand>
        <name>substrate</name>
    </ligand>
</feature>
<feature type="binding site" evidence="11">
    <location>
        <position position="155"/>
    </location>
    <ligand>
        <name>substrate</name>
    </ligand>
</feature>
<comment type="subunit">
    <text evidence="11">Monomer.</text>
</comment>
<sequence>MNKFTLKNDIYLRARAALGKRNLILVGLMGAGKTVIGQKIAGLLEIPFIDTDHEIESVSSMTIVELFNKYGENEFRALEARVIKRILQDSPYIVATGGGAFINEESRSYIKKGGICLWLKADLDLLWKRVKKRNNAPLLKTDNPKETVRELMQVRYQIYEQADIVMQSLDLPKEEMADKIIEKIVSFN</sequence>
<dbReference type="CDD" id="cd00464">
    <property type="entry name" value="SK"/>
    <property type="match status" value="1"/>
</dbReference>
<dbReference type="EMBL" id="CP003789">
    <property type="protein sequence ID" value="AGA65125.1"/>
    <property type="molecule type" value="Genomic_DNA"/>
</dbReference>
<feature type="binding site" evidence="11">
    <location>
        <position position="133"/>
    </location>
    <ligand>
        <name>ATP</name>
        <dbReference type="ChEBI" id="CHEBI:30616"/>
    </ligand>
</feature>
<dbReference type="EC" id="2.7.1.71" evidence="3 11"/>
<keyword evidence="6 11" id="KW-0547">Nucleotide-binding</keyword>
<comment type="similarity">
    <text evidence="2 11">Belongs to the shikimate kinase family.</text>
</comment>
<reference evidence="12 13" key="1">
    <citation type="journal article" date="2012" name="Stand. Genomic Sci.">
        <title>Complete genome sequence of Liberibacter crescens BT-1.</title>
        <authorList>
            <person name="Leonard M.T."/>
            <person name="Fagen J.R."/>
            <person name="Davis-Richardson A.G."/>
            <person name="Davis M.J."/>
            <person name="Triplett E.W."/>
        </authorList>
    </citation>
    <scope>NUCLEOTIDE SEQUENCE [LARGE SCALE GENOMIC DNA]</scope>
    <source>
        <strain evidence="12 13">BT-1</strain>
    </source>
</reference>
<evidence type="ECO:0000313" key="13">
    <source>
        <dbReference type="Proteomes" id="UP000010799"/>
    </source>
</evidence>
<gene>
    <name evidence="11" type="primary">aroK</name>
    <name evidence="12" type="ordered locus">B488_11330</name>
</gene>
<dbReference type="InterPro" id="IPR023000">
    <property type="entry name" value="Shikimate_kinase_CS"/>
</dbReference>
<dbReference type="eggNOG" id="COG0703">
    <property type="taxonomic scope" value="Bacteria"/>
</dbReference>
<keyword evidence="5 11" id="KW-0808">Transferase</keyword>
<evidence type="ECO:0000256" key="7">
    <source>
        <dbReference type="ARBA" id="ARBA00022777"/>
    </source>
</evidence>
<evidence type="ECO:0000256" key="3">
    <source>
        <dbReference type="ARBA" id="ARBA00012154"/>
    </source>
</evidence>
<evidence type="ECO:0000256" key="1">
    <source>
        <dbReference type="ARBA" id="ARBA00004842"/>
    </source>
</evidence>
<dbReference type="GO" id="GO:0009423">
    <property type="term" value="P:chorismate biosynthetic process"/>
    <property type="evidence" value="ECO:0007669"/>
    <property type="project" value="UniProtKB-UniRule"/>
</dbReference>
<dbReference type="InterPro" id="IPR027417">
    <property type="entry name" value="P-loop_NTPase"/>
</dbReference>
<dbReference type="SUPFAM" id="SSF52540">
    <property type="entry name" value="P-loop containing nucleoside triphosphate hydrolases"/>
    <property type="match status" value="1"/>
</dbReference>
<feature type="binding site" evidence="11">
    <location>
        <position position="34"/>
    </location>
    <ligand>
        <name>Mg(2+)</name>
        <dbReference type="ChEBI" id="CHEBI:18420"/>
    </ligand>
</feature>
<keyword evidence="11" id="KW-0963">Cytoplasm</keyword>
<comment type="caution">
    <text evidence="11">Lacks conserved residue(s) required for the propagation of feature annotation.</text>
</comment>
<evidence type="ECO:0000256" key="5">
    <source>
        <dbReference type="ARBA" id="ARBA00022679"/>
    </source>
</evidence>
<dbReference type="InterPro" id="IPR000623">
    <property type="entry name" value="Shikimate_kinase/TSH1"/>
</dbReference>
<evidence type="ECO:0000313" key="12">
    <source>
        <dbReference type="EMBL" id="AGA65125.1"/>
    </source>
</evidence>
<evidence type="ECO:0000256" key="10">
    <source>
        <dbReference type="ARBA" id="ARBA00048567"/>
    </source>
</evidence>
<feature type="binding site" evidence="11">
    <location>
        <position position="76"/>
    </location>
    <ligand>
        <name>substrate</name>
    </ligand>
</feature>
<dbReference type="RefSeq" id="WP_015273550.1">
    <property type="nucleotide sequence ID" value="NC_019907.1"/>
</dbReference>
<keyword evidence="4 11" id="KW-0028">Amino-acid biosynthesis</keyword>
<keyword evidence="13" id="KW-1185">Reference proteome</keyword>
<dbReference type="Pfam" id="PF01202">
    <property type="entry name" value="SKI"/>
    <property type="match status" value="1"/>
</dbReference>
<dbReference type="GO" id="GO:0008652">
    <property type="term" value="P:amino acid biosynthetic process"/>
    <property type="evidence" value="ECO:0007669"/>
    <property type="project" value="UniProtKB-KW"/>
</dbReference>